<evidence type="ECO:0000313" key="2">
    <source>
        <dbReference type="Proteomes" id="UP000676079"/>
    </source>
</evidence>
<evidence type="ECO:0000313" key="1">
    <source>
        <dbReference type="EMBL" id="QUX22727.1"/>
    </source>
</evidence>
<dbReference type="SUPFAM" id="SSF56399">
    <property type="entry name" value="ADP-ribosylation"/>
    <property type="match status" value="1"/>
</dbReference>
<dbReference type="Gene3D" id="3.20.170.20">
    <property type="entry name" value="Protein of unknown function DUF952"/>
    <property type="match status" value="1"/>
</dbReference>
<dbReference type="RefSeq" id="WP_220563943.1">
    <property type="nucleotide sequence ID" value="NZ_CP074133.1"/>
</dbReference>
<dbReference type="Pfam" id="PF06108">
    <property type="entry name" value="DUF952"/>
    <property type="match status" value="1"/>
</dbReference>
<sequence length="138" mass="14461">MAHILHMTELERWKAGGDVEADSLAEEGFVHASPDEKTLLAVADAFYSAATGPLVALVVDTGVLDSLGVETRWEAAAPAPPPGADDGVLFPHVYGAIPREAVVAVRHLRRAPDGRFTVVREHPAAAEAPGPLPRSEGG</sequence>
<proteinExistence type="predicted"/>
<organism evidence="1 2">
    <name type="scientific">Nocardiopsis changdeensis</name>
    <dbReference type="NCBI Taxonomy" id="2831969"/>
    <lineage>
        <taxon>Bacteria</taxon>
        <taxon>Bacillati</taxon>
        <taxon>Actinomycetota</taxon>
        <taxon>Actinomycetes</taxon>
        <taxon>Streptosporangiales</taxon>
        <taxon>Nocardiopsidaceae</taxon>
        <taxon>Nocardiopsis</taxon>
    </lineage>
</organism>
<name>A0ABX8BKF5_9ACTN</name>
<dbReference type="Proteomes" id="UP000676079">
    <property type="component" value="Chromosome"/>
</dbReference>
<protein>
    <submittedName>
        <fullName evidence="1">DUF952 domain-containing protein</fullName>
    </submittedName>
</protein>
<reference evidence="1 2" key="1">
    <citation type="submission" date="2021-05" db="EMBL/GenBank/DDBJ databases">
        <title>Direct Submission.</title>
        <authorList>
            <person name="Li K."/>
            <person name="Gao J."/>
        </authorList>
    </citation>
    <scope>NUCLEOTIDE SEQUENCE [LARGE SCALE GENOMIC DNA]</scope>
    <source>
        <strain evidence="1 2">Mg02</strain>
    </source>
</reference>
<keyword evidence="2" id="KW-1185">Reference proteome</keyword>
<dbReference type="EMBL" id="CP074133">
    <property type="protein sequence ID" value="QUX22727.1"/>
    <property type="molecule type" value="Genomic_DNA"/>
</dbReference>
<gene>
    <name evidence="1" type="ORF">KGD84_31355</name>
</gene>
<accession>A0ABX8BKF5</accession>
<dbReference type="InterPro" id="IPR009297">
    <property type="entry name" value="DUF952"/>
</dbReference>